<evidence type="ECO:0000313" key="4">
    <source>
        <dbReference type="Proteomes" id="UP000616201"/>
    </source>
</evidence>
<reference evidence="3" key="1">
    <citation type="submission" date="2018-02" db="EMBL/GenBank/DDBJ databases">
        <authorList>
            <person name="Vasarhelyi B.M."/>
            <person name="Deshmukh S."/>
            <person name="Balint B."/>
            <person name="Kukolya J."/>
        </authorList>
    </citation>
    <scope>NUCLEOTIDE SEQUENCE</scope>
    <source>
        <strain evidence="3">KB22</strain>
    </source>
</reference>
<sequence>MKNLAKQISIYFSILVLLVANSPLATAQIVEKNLKKHISYLSSDKMKGRGTGSKEVSKAADYIEKHFKKYNLAPKGEQGFRQTFTAKVRRVIVQDSIRQADNVIGFLDNQAPYTIVIGAHYDHLGTGHQGSSKDSLGVGKIHNGADDNSSGVAGLLELARIYATNDVVEPFNFLFIGFGAEELGLVGSRYFTEHPTIPLESIQWMLNMDMIGRYNPDNGLAIIGYGTSSKFPAIFEGITSDIRFNLSKDGNGGSDQTSFYKKNIPVLFFHTGGHDDYHKPTDDEDKINYPAMISILELEKKVLDNSMKQDKMDFQWTN</sequence>
<dbReference type="GO" id="GO:0006508">
    <property type="term" value="P:proteolysis"/>
    <property type="evidence" value="ECO:0007669"/>
    <property type="project" value="InterPro"/>
</dbReference>
<feature type="signal peptide" evidence="1">
    <location>
        <begin position="1"/>
        <end position="27"/>
    </location>
</feature>
<dbReference type="PANTHER" id="PTHR12147:SF26">
    <property type="entry name" value="PEPTIDASE M28 DOMAIN-CONTAINING PROTEIN"/>
    <property type="match status" value="1"/>
</dbReference>
<dbReference type="AlphaFoldDB" id="A0A928UXN8"/>
<keyword evidence="4" id="KW-1185">Reference proteome</keyword>
<protein>
    <submittedName>
        <fullName evidence="3">Peptidase M28</fullName>
    </submittedName>
</protein>
<dbReference type="SUPFAM" id="SSF53187">
    <property type="entry name" value="Zn-dependent exopeptidases"/>
    <property type="match status" value="1"/>
</dbReference>
<evidence type="ECO:0000256" key="1">
    <source>
        <dbReference type="SAM" id="SignalP"/>
    </source>
</evidence>
<dbReference type="Gene3D" id="3.40.630.10">
    <property type="entry name" value="Zn peptidases"/>
    <property type="match status" value="1"/>
</dbReference>
<dbReference type="RefSeq" id="WP_196935205.1">
    <property type="nucleotide sequence ID" value="NZ_MU158698.1"/>
</dbReference>
<dbReference type="EMBL" id="PRDK01000004">
    <property type="protein sequence ID" value="MBE8713255.1"/>
    <property type="molecule type" value="Genomic_DNA"/>
</dbReference>
<gene>
    <name evidence="3" type="ORF">C4F49_06155</name>
</gene>
<dbReference type="GO" id="GO:0008235">
    <property type="term" value="F:metalloexopeptidase activity"/>
    <property type="evidence" value="ECO:0007669"/>
    <property type="project" value="InterPro"/>
</dbReference>
<dbReference type="PANTHER" id="PTHR12147">
    <property type="entry name" value="METALLOPEPTIDASE M28 FAMILY MEMBER"/>
    <property type="match status" value="1"/>
</dbReference>
<feature type="domain" description="Peptidase M28" evidence="2">
    <location>
        <begin position="102"/>
        <end position="296"/>
    </location>
</feature>
<evidence type="ECO:0000259" key="2">
    <source>
        <dbReference type="Pfam" id="PF04389"/>
    </source>
</evidence>
<dbReference type="InterPro" id="IPR045175">
    <property type="entry name" value="M28_fam"/>
</dbReference>
<dbReference type="Proteomes" id="UP000616201">
    <property type="component" value="Unassembled WGS sequence"/>
</dbReference>
<dbReference type="InterPro" id="IPR007484">
    <property type="entry name" value="Peptidase_M28"/>
</dbReference>
<accession>A0A928UXN8</accession>
<dbReference type="Pfam" id="PF04389">
    <property type="entry name" value="Peptidase_M28"/>
    <property type="match status" value="1"/>
</dbReference>
<keyword evidence="1" id="KW-0732">Signal</keyword>
<name>A0A928UXN8_9SPHI</name>
<evidence type="ECO:0000313" key="3">
    <source>
        <dbReference type="EMBL" id="MBE8713255.1"/>
    </source>
</evidence>
<proteinExistence type="predicted"/>
<organism evidence="3 4">
    <name type="scientific">Sphingobacterium hungaricum</name>
    <dbReference type="NCBI Taxonomy" id="2082723"/>
    <lineage>
        <taxon>Bacteria</taxon>
        <taxon>Pseudomonadati</taxon>
        <taxon>Bacteroidota</taxon>
        <taxon>Sphingobacteriia</taxon>
        <taxon>Sphingobacteriales</taxon>
        <taxon>Sphingobacteriaceae</taxon>
        <taxon>Sphingobacterium</taxon>
    </lineage>
</organism>
<comment type="caution">
    <text evidence="3">The sequence shown here is derived from an EMBL/GenBank/DDBJ whole genome shotgun (WGS) entry which is preliminary data.</text>
</comment>
<feature type="chain" id="PRO_5038015541" evidence="1">
    <location>
        <begin position="28"/>
        <end position="318"/>
    </location>
</feature>